<dbReference type="InterPro" id="IPR050270">
    <property type="entry name" value="DegV_domain_contain"/>
</dbReference>
<reference evidence="3" key="1">
    <citation type="submission" date="2016-02" db="EMBL/GenBank/DDBJ databases">
        <authorList>
            <person name="Kaur G."/>
            <person name="Nair G.R."/>
            <person name="Mayilraj S."/>
        </authorList>
    </citation>
    <scope>NUCLEOTIDE SEQUENCE [LARGE SCALE GENOMIC DNA]</scope>
    <source>
        <strain evidence="3">GA-15</strain>
    </source>
</reference>
<comment type="caution">
    <text evidence="2">The sequence shown here is derived from an EMBL/GenBank/DDBJ whole genome shotgun (WGS) entry which is preliminary data.</text>
</comment>
<dbReference type="EMBL" id="LSTQ01000024">
    <property type="protein sequence ID" value="OAH26147.1"/>
    <property type="molecule type" value="Genomic_DNA"/>
</dbReference>
<dbReference type="Gene3D" id="3.40.50.10170">
    <property type="match status" value="2"/>
</dbReference>
<dbReference type="RefSeq" id="WP_066792789.1">
    <property type="nucleotide sequence ID" value="NZ_CAMNZH010000039.1"/>
</dbReference>
<dbReference type="Gene3D" id="3.30.1180.10">
    <property type="match status" value="1"/>
</dbReference>
<dbReference type="SUPFAM" id="SSF82549">
    <property type="entry name" value="DAK1/DegV-like"/>
    <property type="match status" value="1"/>
</dbReference>
<accession>A0A0X8VFY7</accession>
<dbReference type="NCBIfam" id="TIGR00762">
    <property type="entry name" value="DegV"/>
    <property type="match status" value="1"/>
</dbReference>
<organism evidence="2 3">
    <name type="scientific">Corynebacterium stationis</name>
    <dbReference type="NCBI Taxonomy" id="1705"/>
    <lineage>
        <taxon>Bacteria</taxon>
        <taxon>Bacillati</taxon>
        <taxon>Actinomycetota</taxon>
        <taxon>Actinomycetes</taxon>
        <taxon>Mycobacteriales</taxon>
        <taxon>Corynebacteriaceae</taxon>
        <taxon>Corynebacterium</taxon>
    </lineage>
</organism>
<evidence type="ECO:0000256" key="1">
    <source>
        <dbReference type="ARBA" id="ARBA00023121"/>
    </source>
</evidence>
<protein>
    <submittedName>
        <fullName evidence="2">Fatty acid-binding protein DegV</fullName>
    </submittedName>
</protein>
<dbReference type="InterPro" id="IPR003797">
    <property type="entry name" value="DegV"/>
</dbReference>
<dbReference type="PROSITE" id="PS51482">
    <property type="entry name" value="DEGV"/>
    <property type="match status" value="1"/>
</dbReference>
<evidence type="ECO:0000313" key="3">
    <source>
        <dbReference type="Proteomes" id="UP000076947"/>
    </source>
</evidence>
<dbReference type="InterPro" id="IPR043168">
    <property type="entry name" value="DegV_C"/>
</dbReference>
<keyword evidence="3" id="KW-1185">Reference proteome</keyword>
<proteinExistence type="predicted"/>
<dbReference type="STRING" id="1705.CA21670_03050"/>
<evidence type="ECO:0000313" key="2">
    <source>
        <dbReference type="EMBL" id="OAH26147.1"/>
    </source>
</evidence>
<dbReference type="OrthoDB" id="9760324at2"/>
<dbReference type="Pfam" id="PF02645">
    <property type="entry name" value="DegV"/>
    <property type="match status" value="1"/>
</dbReference>
<keyword evidence="1" id="KW-0446">Lipid-binding</keyword>
<dbReference type="Proteomes" id="UP000076947">
    <property type="component" value="Unassembled WGS sequence"/>
</dbReference>
<dbReference type="PANTHER" id="PTHR33434:SF2">
    <property type="entry name" value="FATTY ACID-BINDING PROTEIN TM_1468"/>
    <property type="match status" value="1"/>
</dbReference>
<name>A0A0X8VFY7_9CORY</name>
<sequence length="263" mass="27691">MPVRIVTDSSAGLPDEIIAELDITVCQLHVMEHEDSEATTSALSALEIAAEYGRQMERGGDEGIVGLHLAKELSSTWSAAVTASGVFPDNKVRVIESGTAGMVLGAAAMAAAKLAKDGADVDECYEAAEDTLARGKTWVYLNSTDEIRRSGRMSTTTAMISTALLATKPIMALNDGKLELVGRTRTQTKGFIKLVDLVASEAGGKPVFVALQHNDAEEEAEMLQELLEQALPEGSSFILTELNEVIGVHVGAGAIGVSAVYSV</sequence>
<gene>
    <name evidence="2" type="ORF">AYJ05_01540</name>
</gene>
<dbReference type="GO" id="GO:0008289">
    <property type="term" value="F:lipid binding"/>
    <property type="evidence" value="ECO:0007669"/>
    <property type="project" value="UniProtKB-KW"/>
</dbReference>
<dbReference type="AlphaFoldDB" id="A0A0X8VFY7"/>
<dbReference type="PANTHER" id="PTHR33434">
    <property type="entry name" value="DEGV DOMAIN-CONTAINING PROTEIN DR_1986-RELATED"/>
    <property type="match status" value="1"/>
</dbReference>